<sequence length="86" mass="10373">MMSVTIKDVDENVYKNFKAEAVRRGLKVSEAATEAFRFWASLKKPRRVRNWSRIKKASKDIDRLREKSESKWSGTEEIRKWRDRRK</sequence>
<gene>
    <name evidence="1" type="ORF">AKJ48_03915</name>
</gene>
<protein>
    <submittedName>
        <fullName evidence="1">Uncharacterized protein</fullName>
    </submittedName>
</protein>
<evidence type="ECO:0000313" key="1">
    <source>
        <dbReference type="EMBL" id="KXB03405.1"/>
    </source>
</evidence>
<dbReference type="AlphaFoldDB" id="A0A133VAH9"/>
<proteinExistence type="predicted"/>
<dbReference type="EMBL" id="LHYB01000071">
    <property type="protein sequence ID" value="KXB03405.1"/>
    <property type="molecule type" value="Genomic_DNA"/>
</dbReference>
<evidence type="ECO:0000313" key="2">
    <source>
        <dbReference type="Proteomes" id="UP000070076"/>
    </source>
</evidence>
<comment type="caution">
    <text evidence="1">The sequence shown here is derived from an EMBL/GenBank/DDBJ whole genome shotgun (WGS) entry which is preliminary data.</text>
</comment>
<accession>A0A133VAH9</accession>
<organism evidence="1 2">
    <name type="scientific">candidate division MSBL1 archaeon SCGC-AAA261O19</name>
    <dbReference type="NCBI Taxonomy" id="1698277"/>
    <lineage>
        <taxon>Archaea</taxon>
        <taxon>Methanobacteriati</taxon>
        <taxon>Methanobacteriota</taxon>
        <taxon>candidate division MSBL1</taxon>
    </lineage>
</organism>
<name>A0A133VAH9_9EURY</name>
<keyword evidence="2" id="KW-1185">Reference proteome</keyword>
<dbReference type="Proteomes" id="UP000070076">
    <property type="component" value="Unassembled WGS sequence"/>
</dbReference>
<reference evidence="1 2" key="1">
    <citation type="journal article" date="2016" name="Sci. Rep.">
        <title>Metabolic traits of an uncultured archaeal lineage -MSBL1- from brine pools of the Red Sea.</title>
        <authorList>
            <person name="Mwirichia R."/>
            <person name="Alam I."/>
            <person name="Rashid M."/>
            <person name="Vinu M."/>
            <person name="Ba-Alawi W."/>
            <person name="Anthony Kamau A."/>
            <person name="Kamanda Ngugi D."/>
            <person name="Goker M."/>
            <person name="Klenk H.P."/>
            <person name="Bajic V."/>
            <person name="Stingl U."/>
        </authorList>
    </citation>
    <scope>NUCLEOTIDE SEQUENCE [LARGE SCALE GENOMIC DNA]</scope>
    <source>
        <strain evidence="1">SCGC-AAA261O19</strain>
    </source>
</reference>